<dbReference type="PANTHER" id="PTHR24148:SF64">
    <property type="entry name" value="HETEROKARYON INCOMPATIBILITY DOMAIN-CONTAINING PROTEIN"/>
    <property type="match status" value="1"/>
</dbReference>
<reference evidence="3" key="1">
    <citation type="journal article" date="2023" name="Mol. Phylogenet. Evol.">
        <title>Genome-scale phylogeny and comparative genomics of the fungal order Sordariales.</title>
        <authorList>
            <person name="Hensen N."/>
            <person name="Bonometti L."/>
            <person name="Westerberg I."/>
            <person name="Brannstrom I.O."/>
            <person name="Guillou S."/>
            <person name="Cros-Aarteil S."/>
            <person name="Calhoun S."/>
            <person name="Haridas S."/>
            <person name="Kuo A."/>
            <person name="Mondo S."/>
            <person name="Pangilinan J."/>
            <person name="Riley R."/>
            <person name="LaButti K."/>
            <person name="Andreopoulos B."/>
            <person name="Lipzen A."/>
            <person name="Chen C."/>
            <person name="Yan M."/>
            <person name="Daum C."/>
            <person name="Ng V."/>
            <person name="Clum A."/>
            <person name="Steindorff A."/>
            <person name="Ohm R.A."/>
            <person name="Martin F."/>
            <person name="Silar P."/>
            <person name="Natvig D.O."/>
            <person name="Lalanne C."/>
            <person name="Gautier V."/>
            <person name="Ament-Velasquez S.L."/>
            <person name="Kruys A."/>
            <person name="Hutchinson M.I."/>
            <person name="Powell A.J."/>
            <person name="Barry K."/>
            <person name="Miller A.N."/>
            <person name="Grigoriev I.V."/>
            <person name="Debuchy R."/>
            <person name="Gladieux P."/>
            <person name="Hiltunen Thoren M."/>
            <person name="Johannesson H."/>
        </authorList>
    </citation>
    <scope>NUCLEOTIDE SEQUENCE</scope>
    <source>
        <strain evidence="3">CBS 955.72</strain>
    </source>
</reference>
<keyword evidence="4" id="KW-1185">Reference proteome</keyword>
<evidence type="ECO:0000313" key="4">
    <source>
        <dbReference type="Proteomes" id="UP001275084"/>
    </source>
</evidence>
<organism evidence="3 4">
    <name type="scientific">Lasiosphaeria hispida</name>
    <dbReference type="NCBI Taxonomy" id="260671"/>
    <lineage>
        <taxon>Eukaryota</taxon>
        <taxon>Fungi</taxon>
        <taxon>Dikarya</taxon>
        <taxon>Ascomycota</taxon>
        <taxon>Pezizomycotina</taxon>
        <taxon>Sordariomycetes</taxon>
        <taxon>Sordariomycetidae</taxon>
        <taxon>Sordariales</taxon>
        <taxon>Lasiosphaeriaceae</taxon>
        <taxon>Lasiosphaeria</taxon>
    </lineage>
</organism>
<keyword evidence="1" id="KW-0472">Membrane</keyword>
<dbReference type="Pfam" id="PF06985">
    <property type="entry name" value="HET"/>
    <property type="match status" value="1"/>
</dbReference>
<evidence type="ECO:0000313" key="3">
    <source>
        <dbReference type="EMBL" id="KAK3352177.1"/>
    </source>
</evidence>
<sequence>MSQSPQPPRKEYEYEEIPGSGLIRVLRLDNSQDPKADLSCSLEVVDLKNRPRFAALSYVWKNPLDPSSEPPDPPSEPPVAHILCRAGNTKVGNATIGYVTITPNCHAALMTVRHLYGGITIWVDAICINQGSGTSKEKDEQIPLMGEIYSRATTVYIWLGPGDKTSDEAIDSLSKAARWRPAWPGMPWLARGEAQTPSKDWRRTVASTVKTSFTTLRIPFLLRRIKPLREKLQPQNLDHLLDQPWLQRAWTFQEVILSSDCTILCGSKAISWEELHRGLHFLCLPNDPKTRSPGYMKRSASTEAWMDLFNIWLSTPHPSHWGDIELRKRPAPGASVTAFAPIDRHNFVSDRLLVFSCFGFVMLTPFIVPAPLCIIFWPLAVWCRAVPRDPVTGAPSWVIAFPIILIYCVAVVLFWIWVYLLISFMVGPNPHPSLLFPHRDGRSMHLDGIARALRGRDATQARDKSYALHGVLRAFGNIPGAPRLELNADSQRSLGETYQELFTALIKLRPPFINLLIDARVSGGDERKEHDWGEKTPTWVPNWANIHNSSWLASSYIYGPIENDDNKPGTPSWDDSGREMTVQGANIDAVNHCWCSGKSSKGGMDSKLSAEGDMDSKLSSVLTMLLPWLRKIKTDAPVGGPYESIPRAVFQVLLGSHEKSILDASRTGFDEWYKIMQANMGKGLNHDKQSVENTENTLNTLKKPENSDAHAFAVGCAWRLAGKRGVFFTEHNRFGSGPLDLKKGDNVLLLDGVKAPITARESGNRYTIVGPAFMPGLMEEVRSKGGQEPELGNIVLV</sequence>
<dbReference type="Proteomes" id="UP001275084">
    <property type="component" value="Unassembled WGS sequence"/>
</dbReference>
<keyword evidence="1" id="KW-0812">Transmembrane</keyword>
<dbReference type="PANTHER" id="PTHR24148">
    <property type="entry name" value="ANKYRIN REPEAT DOMAIN-CONTAINING PROTEIN 39 HOMOLOG-RELATED"/>
    <property type="match status" value="1"/>
</dbReference>
<gene>
    <name evidence="3" type="ORF">B0T25DRAFT_567479</name>
</gene>
<protein>
    <submittedName>
        <fullName evidence="3">Heterokaryon incompatibility protein-domain-containing protein</fullName>
    </submittedName>
</protein>
<keyword evidence="1" id="KW-1133">Transmembrane helix</keyword>
<dbReference type="InterPro" id="IPR052895">
    <property type="entry name" value="HetReg/Transcr_Mod"/>
</dbReference>
<comment type="caution">
    <text evidence="3">The sequence shown here is derived from an EMBL/GenBank/DDBJ whole genome shotgun (WGS) entry which is preliminary data.</text>
</comment>
<feature type="domain" description="Heterokaryon incompatibility" evidence="2">
    <location>
        <begin position="53"/>
        <end position="254"/>
    </location>
</feature>
<dbReference type="InterPro" id="IPR010730">
    <property type="entry name" value="HET"/>
</dbReference>
<proteinExistence type="predicted"/>
<evidence type="ECO:0000256" key="1">
    <source>
        <dbReference type="SAM" id="Phobius"/>
    </source>
</evidence>
<evidence type="ECO:0000259" key="2">
    <source>
        <dbReference type="Pfam" id="PF06985"/>
    </source>
</evidence>
<reference evidence="3" key="2">
    <citation type="submission" date="2023-06" db="EMBL/GenBank/DDBJ databases">
        <authorList>
            <consortium name="Lawrence Berkeley National Laboratory"/>
            <person name="Haridas S."/>
            <person name="Hensen N."/>
            <person name="Bonometti L."/>
            <person name="Westerberg I."/>
            <person name="Brannstrom I.O."/>
            <person name="Guillou S."/>
            <person name="Cros-Aarteil S."/>
            <person name="Calhoun S."/>
            <person name="Kuo A."/>
            <person name="Mondo S."/>
            <person name="Pangilinan J."/>
            <person name="Riley R."/>
            <person name="Labutti K."/>
            <person name="Andreopoulos B."/>
            <person name="Lipzen A."/>
            <person name="Chen C."/>
            <person name="Yanf M."/>
            <person name="Daum C."/>
            <person name="Ng V."/>
            <person name="Clum A."/>
            <person name="Steindorff A."/>
            <person name="Ohm R."/>
            <person name="Martin F."/>
            <person name="Silar P."/>
            <person name="Natvig D."/>
            <person name="Lalanne C."/>
            <person name="Gautier V."/>
            <person name="Ament-Velasquez S.L."/>
            <person name="Kruys A."/>
            <person name="Hutchinson M.I."/>
            <person name="Powell A.J."/>
            <person name="Barry K."/>
            <person name="Miller A.N."/>
            <person name="Grigoriev I.V."/>
            <person name="Debuchy R."/>
            <person name="Gladieux P."/>
            <person name="Thoren M.H."/>
            <person name="Johannesson H."/>
        </authorList>
    </citation>
    <scope>NUCLEOTIDE SEQUENCE</scope>
    <source>
        <strain evidence="3">CBS 955.72</strain>
    </source>
</reference>
<dbReference type="EMBL" id="JAUIQD010000004">
    <property type="protein sequence ID" value="KAK3352177.1"/>
    <property type="molecule type" value="Genomic_DNA"/>
</dbReference>
<feature type="transmembrane region" description="Helical" evidence="1">
    <location>
        <begin position="352"/>
        <end position="377"/>
    </location>
</feature>
<name>A0AAJ0MDA7_9PEZI</name>
<accession>A0AAJ0MDA7</accession>
<feature type="transmembrane region" description="Helical" evidence="1">
    <location>
        <begin position="397"/>
        <end position="422"/>
    </location>
</feature>
<dbReference type="AlphaFoldDB" id="A0AAJ0MDA7"/>